<dbReference type="AlphaFoldDB" id="A0A845MAS5"/>
<dbReference type="Pfam" id="PF03734">
    <property type="entry name" value="YkuD"/>
    <property type="match status" value="1"/>
</dbReference>
<keyword evidence="4 7" id="KW-0133">Cell shape</keyword>
<organism evidence="10 11">
    <name type="scientific">Maritimibacter harenae</name>
    <dbReference type="NCBI Taxonomy" id="2606218"/>
    <lineage>
        <taxon>Bacteria</taxon>
        <taxon>Pseudomonadati</taxon>
        <taxon>Pseudomonadota</taxon>
        <taxon>Alphaproteobacteria</taxon>
        <taxon>Rhodobacterales</taxon>
        <taxon>Roseobacteraceae</taxon>
        <taxon>Maritimibacter</taxon>
    </lineage>
</organism>
<proteinExistence type="inferred from homology"/>
<name>A0A845MAS5_9RHOB</name>
<feature type="active site" description="Nucleophile" evidence="7">
    <location>
        <position position="140"/>
    </location>
</feature>
<keyword evidence="8" id="KW-0732">Signal</keyword>
<dbReference type="RefSeq" id="WP_161352566.1">
    <property type="nucleotide sequence ID" value="NZ_WTUX01000019.1"/>
</dbReference>
<keyword evidence="6 7" id="KW-0961">Cell wall biogenesis/degradation</keyword>
<dbReference type="PROSITE" id="PS52029">
    <property type="entry name" value="LD_TPASE"/>
    <property type="match status" value="1"/>
</dbReference>
<dbReference type="GO" id="GO:0071555">
    <property type="term" value="P:cell wall organization"/>
    <property type="evidence" value="ECO:0007669"/>
    <property type="project" value="UniProtKB-UniRule"/>
</dbReference>
<evidence type="ECO:0000256" key="5">
    <source>
        <dbReference type="ARBA" id="ARBA00022984"/>
    </source>
</evidence>
<dbReference type="GO" id="GO:0016740">
    <property type="term" value="F:transferase activity"/>
    <property type="evidence" value="ECO:0007669"/>
    <property type="project" value="UniProtKB-KW"/>
</dbReference>
<keyword evidence="5 7" id="KW-0573">Peptidoglycan synthesis</keyword>
<evidence type="ECO:0000256" key="8">
    <source>
        <dbReference type="SAM" id="SignalP"/>
    </source>
</evidence>
<evidence type="ECO:0000259" key="9">
    <source>
        <dbReference type="PROSITE" id="PS52029"/>
    </source>
</evidence>
<keyword evidence="11" id="KW-1185">Reference proteome</keyword>
<dbReference type="PANTHER" id="PTHR30582">
    <property type="entry name" value="L,D-TRANSPEPTIDASE"/>
    <property type="match status" value="1"/>
</dbReference>
<comment type="similarity">
    <text evidence="2">Belongs to the YkuD family.</text>
</comment>
<dbReference type="CDD" id="cd16913">
    <property type="entry name" value="YkuD_like"/>
    <property type="match status" value="1"/>
</dbReference>
<protein>
    <submittedName>
        <fullName evidence="10">L,D-transpeptidase family protein</fullName>
    </submittedName>
</protein>
<feature type="signal peptide" evidence="8">
    <location>
        <begin position="1"/>
        <end position="25"/>
    </location>
</feature>
<dbReference type="Proteomes" id="UP000467322">
    <property type="component" value="Unassembled WGS sequence"/>
</dbReference>
<evidence type="ECO:0000256" key="1">
    <source>
        <dbReference type="ARBA" id="ARBA00004752"/>
    </source>
</evidence>
<evidence type="ECO:0000256" key="4">
    <source>
        <dbReference type="ARBA" id="ARBA00022960"/>
    </source>
</evidence>
<accession>A0A845MAS5</accession>
<sequence>MTPIRLSIAAFIAVAAPLAAGPVSAAPEVTSSSNQPTAPIKPLPEIPDGVEAIVDLSDQTLTVLRTEDGRTTHRVWPVSTGADGYRTPTGRFQPTFLDRDHTSSLYDDAPMPWSVFFNEDIAIHGTYDTRYIGRPASHGCVRMMPKAAKAFFRMVDDAGRGNTTIKVES</sequence>
<comment type="caution">
    <text evidence="10">The sequence shown here is derived from an EMBL/GenBank/DDBJ whole genome shotgun (WGS) entry which is preliminary data.</text>
</comment>
<dbReference type="PANTHER" id="PTHR30582:SF2">
    <property type="entry name" value="L,D-TRANSPEPTIDASE YCIB-RELATED"/>
    <property type="match status" value="1"/>
</dbReference>
<dbReference type="InterPro" id="IPR005490">
    <property type="entry name" value="LD_TPept_cat_dom"/>
</dbReference>
<feature type="domain" description="L,D-TPase catalytic" evidence="9">
    <location>
        <begin position="50"/>
        <end position="168"/>
    </location>
</feature>
<evidence type="ECO:0000256" key="6">
    <source>
        <dbReference type="ARBA" id="ARBA00023316"/>
    </source>
</evidence>
<dbReference type="GO" id="GO:0018104">
    <property type="term" value="P:peptidoglycan-protein cross-linking"/>
    <property type="evidence" value="ECO:0007669"/>
    <property type="project" value="TreeGrafter"/>
</dbReference>
<evidence type="ECO:0000256" key="3">
    <source>
        <dbReference type="ARBA" id="ARBA00022679"/>
    </source>
</evidence>
<dbReference type="SUPFAM" id="SSF141523">
    <property type="entry name" value="L,D-transpeptidase catalytic domain-like"/>
    <property type="match status" value="1"/>
</dbReference>
<dbReference type="Gene3D" id="2.40.440.10">
    <property type="entry name" value="L,D-transpeptidase catalytic domain-like"/>
    <property type="match status" value="1"/>
</dbReference>
<evidence type="ECO:0000256" key="7">
    <source>
        <dbReference type="PROSITE-ProRule" id="PRU01373"/>
    </source>
</evidence>
<dbReference type="GO" id="GO:0008360">
    <property type="term" value="P:regulation of cell shape"/>
    <property type="evidence" value="ECO:0007669"/>
    <property type="project" value="UniProtKB-UniRule"/>
</dbReference>
<evidence type="ECO:0000313" key="11">
    <source>
        <dbReference type="Proteomes" id="UP000467322"/>
    </source>
</evidence>
<feature type="chain" id="PRO_5032399360" evidence="8">
    <location>
        <begin position="26"/>
        <end position="169"/>
    </location>
</feature>
<feature type="active site" description="Proton donor/acceptor" evidence="7">
    <location>
        <position position="124"/>
    </location>
</feature>
<keyword evidence="3" id="KW-0808">Transferase</keyword>
<dbReference type="InterPro" id="IPR050979">
    <property type="entry name" value="LD-transpeptidase"/>
</dbReference>
<dbReference type="GO" id="GO:0071972">
    <property type="term" value="F:peptidoglycan L,D-transpeptidase activity"/>
    <property type="evidence" value="ECO:0007669"/>
    <property type="project" value="TreeGrafter"/>
</dbReference>
<comment type="pathway">
    <text evidence="1 7">Cell wall biogenesis; peptidoglycan biosynthesis.</text>
</comment>
<dbReference type="InterPro" id="IPR038063">
    <property type="entry name" value="Transpep_catalytic_dom"/>
</dbReference>
<gene>
    <name evidence="10" type="ORF">GQE99_15605</name>
</gene>
<dbReference type="UniPathway" id="UPA00219"/>
<dbReference type="GO" id="GO:0005576">
    <property type="term" value="C:extracellular region"/>
    <property type="evidence" value="ECO:0007669"/>
    <property type="project" value="TreeGrafter"/>
</dbReference>
<evidence type="ECO:0000256" key="2">
    <source>
        <dbReference type="ARBA" id="ARBA00005992"/>
    </source>
</evidence>
<dbReference type="EMBL" id="WTUX01000019">
    <property type="protein sequence ID" value="MZR14444.1"/>
    <property type="molecule type" value="Genomic_DNA"/>
</dbReference>
<reference evidence="10 11" key="1">
    <citation type="submission" date="2019-12" db="EMBL/GenBank/DDBJ databases">
        <title>Maritimibacter sp. nov. sp. isolated from sea sand.</title>
        <authorList>
            <person name="Kim J."/>
            <person name="Jeong S.E."/>
            <person name="Jung H.S."/>
            <person name="Jeon C.O."/>
        </authorList>
    </citation>
    <scope>NUCLEOTIDE SEQUENCE [LARGE SCALE GENOMIC DNA]</scope>
    <source>
        <strain evidence="10 11">DP07</strain>
    </source>
</reference>
<evidence type="ECO:0000313" key="10">
    <source>
        <dbReference type="EMBL" id="MZR14444.1"/>
    </source>
</evidence>